<proteinExistence type="predicted"/>
<keyword evidence="2" id="KW-0732">Signal</keyword>
<feature type="compositionally biased region" description="Low complexity" evidence="1">
    <location>
        <begin position="104"/>
        <end position="131"/>
    </location>
</feature>
<evidence type="ECO:0000313" key="4">
    <source>
        <dbReference type="Proteomes" id="UP001642487"/>
    </source>
</evidence>
<evidence type="ECO:0000313" key="3">
    <source>
        <dbReference type="EMBL" id="CAK9314694.1"/>
    </source>
</evidence>
<evidence type="ECO:0008006" key="5">
    <source>
        <dbReference type="Google" id="ProtNLM"/>
    </source>
</evidence>
<feature type="compositionally biased region" description="Gly residues" evidence="1">
    <location>
        <begin position="83"/>
        <end position="98"/>
    </location>
</feature>
<feature type="chain" id="PRO_5045477615" description="Protodermal factor 1" evidence="2">
    <location>
        <begin position="20"/>
        <end position="249"/>
    </location>
</feature>
<dbReference type="InterPro" id="IPR039923">
    <property type="entry name" value="Protodermal_1"/>
</dbReference>
<dbReference type="Proteomes" id="UP001642487">
    <property type="component" value="Chromosome 2"/>
</dbReference>
<sequence>MRSKQTSALLFTLLAGLLSQSLLIPVFSTSIADQKSYYSPPDPHAGTPPTGSHSSPIPPSRGYGGTPPHYSTPTPSTPSKPPSGGGGYYNPPSSGGGSPPTTPVDPGTPSTPSTPSSPSTPSVPSTPSTPSIPTTPFTCNYWLNHPGMIWGVLGWWGTLGNAFGATNVPGFGTNLNLLQALGNTRTDGFGALLREGTASYLNSLASNRFPFTTKQVRKSFVSALSSNKAATDQANTFKLANEGKIKPRA</sequence>
<feature type="region of interest" description="Disordered" evidence="1">
    <location>
        <begin position="38"/>
        <end position="131"/>
    </location>
</feature>
<evidence type="ECO:0000256" key="2">
    <source>
        <dbReference type="SAM" id="SignalP"/>
    </source>
</evidence>
<gene>
    <name evidence="3" type="ORF">CITCOLO1_LOCUS6458</name>
</gene>
<accession>A0ABP0Y2S7</accession>
<dbReference type="PANTHER" id="PTHR33210:SF18">
    <property type="entry name" value="PROTODERMAL FACTOR 1"/>
    <property type="match status" value="1"/>
</dbReference>
<name>A0ABP0Y2S7_9ROSI</name>
<keyword evidence="4" id="KW-1185">Reference proteome</keyword>
<organism evidence="3 4">
    <name type="scientific">Citrullus colocynthis</name>
    <name type="common">colocynth</name>
    <dbReference type="NCBI Taxonomy" id="252529"/>
    <lineage>
        <taxon>Eukaryota</taxon>
        <taxon>Viridiplantae</taxon>
        <taxon>Streptophyta</taxon>
        <taxon>Embryophyta</taxon>
        <taxon>Tracheophyta</taxon>
        <taxon>Spermatophyta</taxon>
        <taxon>Magnoliopsida</taxon>
        <taxon>eudicotyledons</taxon>
        <taxon>Gunneridae</taxon>
        <taxon>Pentapetalae</taxon>
        <taxon>rosids</taxon>
        <taxon>fabids</taxon>
        <taxon>Cucurbitales</taxon>
        <taxon>Cucurbitaceae</taxon>
        <taxon>Benincaseae</taxon>
        <taxon>Citrullus</taxon>
    </lineage>
</organism>
<dbReference type="EMBL" id="OZ021736">
    <property type="protein sequence ID" value="CAK9314694.1"/>
    <property type="molecule type" value="Genomic_DNA"/>
</dbReference>
<evidence type="ECO:0000256" key="1">
    <source>
        <dbReference type="SAM" id="MobiDB-lite"/>
    </source>
</evidence>
<reference evidence="3 4" key="1">
    <citation type="submission" date="2024-03" db="EMBL/GenBank/DDBJ databases">
        <authorList>
            <person name="Gkanogiannis A."/>
            <person name="Becerra Lopez-Lavalle L."/>
        </authorList>
    </citation>
    <scope>NUCLEOTIDE SEQUENCE [LARGE SCALE GENOMIC DNA]</scope>
</reference>
<protein>
    <recommendedName>
        <fullName evidence="5">Protodermal factor 1</fullName>
    </recommendedName>
</protein>
<dbReference type="PANTHER" id="PTHR33210">
    <property type="entry name" value="PROTODERMAL FACTOR 1"/>
    <property type="match status" value="1"/>
</dbReference>
<feature type="signal peptide" evidence="2">
    <location>
        <begin position="1"/>
        <end position="19"/>
    </location>
</feature>